<organism evidence="2 3">
    <name type="scientific">Neisseria musculi</name>
    <dbReference type="NCBI Taxonomy" id="1815583"/>
    <lineage>
        <taxon>Bacteria</taxon>
        <taxon>Pseudomonadati</taxon>
        <taxon>Pseudomonadota</taxon>
        <taxon>Betaproteobacteria</taxon>
        <taxon>Neisseriales</taxon>
        <taxon>Neisseriaceae</taxon>
        <taxon>Neisseria</taxon>
    </lineage>
</organism>
<feature type="transmembrane region" description="Helical" evidence="1">
    <location>
        <begin position="34"/>
        <end position="54"/>
    </location>
</feature>
<keyword evidence="1" id="KW-0472">Membrane</keyword>
<keyword evidence="1" id="KW-0812">Transmembrane</keyword>
<dbReference type="Proteomes" id="UP000516412">
    <property type="component" value="Chromosome"/>
</dbReference>
<protein>
    <submittedName>
        <fullName evidence="2">Membrane protein</fullName>
    </submittedName>
</protein>
<dbReference type="EMBL" id="CP060414">
    <property type="protein sequence ID" value="QNT60339.1"/>
    <property type="molecule type" value="Genomic_DNA"/>
</dbReference>
<evidence type="ECO:0000313" key="2">
    <source>
        <dbReference type="EMBL" id="QNT60339.1"/>
    </source>
</evidence>
<dbReference type="KEGG" id="nmus:H7A79_1478"/>
<name>A0A7H1MFC4_9NEIS</name>
<accession>A0A7H1MFC4</accession>
<sequence>MIGRILRIVFLIALVALVVHRLFGRKQKRALHEIVQISAWVFLAAALAVLGWYVSGAVR</sequence>
<evidence type="ECO:0000256" key="1">
    <source>
        <dbReference type="SAM" id="Phobius"/>
    </source>
</evidence>
<dbReference type="NCBIfam" id="NF047648">
    <property type="entry name" value="MIGRI_fam"/>
    <property type="match status" value="1"/>
</dbReference>
<gene>
    <name evidence="2" type="ORF">H7A79_1478</name>
</gene>
<evidence type="ECO:0000313" key="3">
    <source>
        <dbReference type="Proteomes" id="UP000516412"/>
    </source>
</evidence>
<dbReference type="InterPro" id="IPR058186">
    <property type="entry name" value="MIGRI"/>
</dbReference>
<reference evidence="2" key="1">
    <citation type="submission" date="2024-06" db="EMBL/GenBank/DDBJ databases">
        <title>Complete Genome Sequence of mouse commensal type strain Neisseria musculi.</title>
        <authorList>
            <person name="Thapa E."/>
            <person name="Aluvathingal J."/>
            <person name="Nadendla S."/>
            <person name="Mehta A."/>
            <person name="Tettelin H."/>
            <person name="Weyand N.J."/>
        </authorList>
    </citation>
    <scope>NUCLEOTIDE SEQUENCE</scope>
    <source>
        <strain evidence="2">NW831</strain>
    </source>
</reference>
<keyword evidence="3" id="KW-1185">Reference proteome</keyword>
<proteinExistence type="predicted"/>
<keyword evidence="1" id="KW-1133">Transmembrane helix</keyword>
<dbReference type="RefSeq" id="WP_135033387.1">
    <property type="nucleotide sequence ID" value="NZ_CP060414.2"/>
</dbReference>
<dbReference type="AlphaFoldDB" id="A0A7H1MFC4"/>